<dbReference type="GO" id="GO:0000976">
    <property type="term" value="F:transcription cis-regulatory region binding"/>
    <property type="evidence" value="ECO:0007669"/>
    <property type="project" value="TreeGrafter"/>
</dbReference>
<sequence length="149" mass="16587">MIGPFESKKSKGNMGNELEVKLEEKSIKPTTMRLLVLRKLVESNVAVSLNDLESKFDRADKATLYRTLKTFEKKKLIHSIEDGTGAVKYALCEEGCACEPKDQHIHFHCIKCNETFCLTQSKIPQANIPGGFKALSISMVYQGICGNCS</sequence>
<dbReference type="InterPro" id="IPR002481">
    <property type="entry name" value="FUR"/>
</dbReference>
<dbReference type="InterPro" id="IPR036390">
    <property type="entry name" value="WH_DNA-bd_sf"/>
</dbReference>
<dbReference type="Proteomes" id="UP000321301">
    <property type="component" value="Unassembled WGS sequence"/>
</dbReference>
<accession>A0A512C726</accession>
<keyword evidence="3" id="KW-1185">Reference proteome</keyword>
<dbReference type="GO" id="GO:0045892">
    <property type="term" value="P:negative regulation of DNA-templated transcription"/>
    <property type="evidence" value="ECO:0007669"/>
    <property type="project" value="TreeGrafter"/>
</dbReference>
<dbReference type="InterPro" id="IPR036388">
    <property type="entry name" value="WH-like_DNA-bd_sf"/>
</dbReference>
<keyword evidence="1" id="KW-0479">Metal-binding</keyword>
<gene>
    <name evidence="2" type="ORF">CQA01_04940</name>
</gene>
<organism evidence="2 3">
    <name type="scientific">Cyclobacterium qasimii</name>
    <dbReference type="NCBI Taxonomy" id="1350429"/>
    <lineage>
        <taxon>Bacteria</taxon>
        <taxon>Pseudomonadati</taxon>
        <taxon>Bacteroidota</taxon>
        <taxon>Cytophagia</taxon>
        <taxon>Cytophagales</taxon>
        <taxon>Cyclobacteriaceae</taxon>
        <taxon>Cyclobacterium</taxon>
    </lineage>
</organism>
<dbReference type="Pfam" id="PF01475">
    <property type="entry name" value="FUR"/>
    <property type="match status" value="1"/>
</dbReference>
<reference evidence="2 3" key="1">
    <citation type="submission" date="2019-07" db="EMBL/GenBank/DDBJ databases">
        <title>Whole genome shotgun sequence of Cyclobacterium qasimii NBRC 106168.</title>
        <authorList>
            <person name="Hosoyama A."/>
            <person name="Uohara A."/>
            <person name="Ohji S."/>
            <person name="Ichikawa N."/>
        </authorList>
    </citation>
    <scope>NUCLEOTIDE SEQUENCE [LARGE SCALE GENOMIC DNA]</scope>
    <source>
        <strain evidence="2 3">NBRC 106168</strain>
    </source>
</reference>
<feature type="binding site" evidence="1">
    <location>
        <position position="148"/>
    </location>
    <ligand>
        <name>Zn(2+)</name>
        <dbReference type="ChEBI" id="CHEBI:29105"/>
    </ligand>
</feature>
<dbReference type="Gene3D" id="1.10.10.10">
    <property type="entry name" value="Winged helix-like DNA-binding domain superfamily/Winged helix DNA-binding domain"/>
    <property type="match status" value="1"/>
</dbReference>
<proteinExistence type="predicted"/>
<evidence type="ECO:0000313" key="3">
    <source>
        <dbReference type="Proteomes" id="UP000321301"/>
    </source>
</evidence>
<dbReference type="GO" id="GO:0008270">
    <property type="term" value="F:zinc ion binding"/>
    <property type="evidence" value="ECO:0007669"/>
    <property type="project" value="TreeGrafter"/>
</dbReference>
<evidence type="ECO:0000256" key="1">
    <source>
        <dbReference type="PIRSR" id="PIRSR602481-1"/>
    </source>
</evidence>
<protein>
    <submittedName>
        <fullName evidence="2">Transcriptional regulator</fullName>
    </submittedName>
</protein>
<feature type="binding site" evidence="1">
    <location>
        <position position="112"/>
    </location>
    <ligand>
        <name>Zn(2+)</name>
        <dbReference type="ChEBI" id="CHEBI:29105"/>
    </ligand>
</feature>
<comment type="caution">
    <text evidence="2">The sequence shown here is derived from an EMBL/GenBank/DDBJ whole genome shotgun (WGS) entry which is preliminary data.</text>
</comment>
<dbReference type="PANTHER" id="PTHR33202">
    <property type="entry name" value="ZINC UPTAKE REGULATION PROTEIN"/>
    <property type="match status" value="1"/>
</dbReference>
<dbReference type="SUPFAM" id="SSF46785">
    <property type="entry name" value="Winged helix' DNA-binding domain"/>
    <property type="match status" value="1"/>
</dbReference>
<keyword evidence="1" id="KW-0862">Zinc</keyword>
<dbReference type="PANTHER" id="PTHR33202:SF22">
    <property type="entry name" value="HYDROGEN PEROXIDE SENSITIVE REPRESSOR"/>
    <property type="match status" value="1"/>
</dbReference>
<dbReference type="GO" id="GO:0003700">
    <property type="term" value="F:DNA-binding transcription factor activity"/>
    <property type="evidence" value="ECO:0007669"/>
    <property type="project" value="InterPro"/>
</dbReference>
<name>A0A512C726_9BACT</name>
<feature type="binding site" evidence="1">
    <location>
        <position position="109"/>
    </location>
    <ligand>
        <name>Zn(2+)</name>
        <dbReference type="ChEBI" id="CHEBI:29105"/>
    </ligand>
</feature>
<comment type="cofactor">
    <cofactor evidence="1">
        <name>Zn(2+)</name>
        <dbReference type="ChEBI" id="CHEBI:29105"/>
    </cofactor>
    <text evidence="1">Binds 1 zinc ion per subunit.</text>
</comment>
<dbReference type="AlphaFoldDB" id="A0A512C726"/>
<dbReference type="EMBL" id="BJYV01000001">
    <property type="protein sequence ID" value="GEO19960.1"/>
    <property type="molecule type" value="Genomic_DNA"/>
</dbReference>
<dbReference type="GO" id="GO:1900376">
    <property type="term" value="P:regulation of secondary metabolite biosynthetic process"/>
    <property type="evidence" value="ECO:0007669"/>
    <property type="project" value="TreeGrafter"/>
</dbReference>
<feature type="binding site" evidence="1">
    <location>
        <position position="145"/>
    </location>
    <ligand>
        <name>Zn(2+)</name>
        <dbReference type="ChEBI" id="CHEBI:29105"/>
    </ligand>
</feature>
<evidence type="ECO:0000313" key="2">
    <source>
        <dbReference type="EMBL" id="GEO19960.1"/>
    </source>
</evidence>